<proteinExistence type="predicted"/>
<dbReference type="EMBL" id="RCHU02000019">
    <property type="protein sequence ID" value="KAL3565116.1"/>
    <property type="molecule type" value="Genomic_DNA"/>
</dbReference>
<organism evidence="1 2">
    <name type="scientific">Populus alba</name>
    <name type="common">White poplar</name>
    <dbReference type="NCBI Taxonomy" id="43335"/>
    <lineage>
        <taxon>Eukaryota</taxon>
        <taxon>Viridiplantae</taxon>
        <taxon>Streptophyta</taxon>
        <taxon>Embryophyta</taxon>
        <taxon>Tracheophyta</taxon>
        <taxon>Spermatophyta</taxon>
        <taxon>Magnoliopsida</taxon>
        <taxon>eudicotyledons</taxon>
        <taxon>Gunneridae</taxon>
        <taxon>Pentapetalae</taxon>
        <taxon>rosids</taxon>
        <taxon>fabids</taxon>
        <taxon>Malpighiales</taxon>
        <taxon>Salicaceae</taxon>
        <taxon>Saliceae</taxon>
        <taxon>Populus</taxon>
    </lineage>
</organism>
<keyword evidence="2" id="KW-1185">Reference proteome</keyword>
<gene>
    <name evidence="1" type="ORF">D5086_033162</name>
</gene>
<accession>A0ACC4AG21</accession>
<name>A0ACC4AG21_POPAL</name>
<sequence>QRQRQRPMPLKRSREQGTPSMYKSKLQEVCQQRGWEMPTYQVAKQGLDHNPLFSATVTVNATTFSSPSPSSSSKKAQSDAAKLAFNHFSLISSSSFSLAGYSGGSAGENTRQSHENPTPLSNEAMAVAKNDESFGGCLSGSAGENTRLSPGGKLQLNLQDANPAPLSNEAVAVAKNDESFGGSSSGSAGENTRLSPRGKLQLNVLDAKPAPLSNEAVAVAKNDESFGGSLSGSAGENTRLSPRGKLQLNLQDANPAPLSNEAVAVAKNDESFGGSSSGSAGGNTRLSPRGKLQLNLQVANPTPLSNEAMTVAKNDESFGGFSSGSAGGNTHLSPRGKLQLNLQVENPTPLSNEAVAVAKNDESFGGCSSGSLSPGGKLQLNLQDANPTPLSNEAVENAKNDEIFGGMQHLFKNLLQTYAQKRNFSQPMYSREHVGPPHASRFKCKVTVNGQTYESQEYFPTLNKAELAAAKAALMSLLPNGVEEDEFGYKSLLQELAQREGCGLPTYLTDKSGEAHAPTFVSKVEIEGEIFTGQGAKTKKQAEMSAAKIAFTALKQRYSSQSPGFLSTSSQFEEAPQSSPLSPAGQSQEAVQSETPQFSVSNLRAGLTAYLQQNIQPKLPVPNEQAEEDRANFVVSNQNPSIASPGQDSSSAMASITPSPAAAISSPPKHDLTSSSLPSDPPTNLATSSSIEFMVRGIRVLIHPSGTKMTYPAGSTVLPISDDKWAAVELPPQRSR</sequence>
<evidence type="ECO:0000313" key="1">
    <source>
        <dbReference type="EMBL" id="KAL3565116.1"/>
    </source>
</evidence>
<comment type="caution">
    <text evidence="1">The sequence shown here is derived from an EMBL/GenBank/DDBJ whole genome shotgun (WGS) entry which is preliminary data.</text>
</comment>
<dbReference type="Proteomes" id="UP000309997">
    <property type="component" value="Unassembled WGS sequence"/>
</dbReference>
<reference evidence="1 2" key="1">
    <citation type="journal article" date="2024" name="Plant Biotechnol. J.">
        <title>Genome and CRISPR/Cas9 system of a widespread forest tree (Populus alba) in the world.</title>
        <authorList>
            <person name="Liu Y.J."/>
            <person name="Jiang P.F."/>
            <person name="Han X.M."/>
            <person name="Li X.Y."/>
            <person name="Wang H.M."/>
            <person name="Wang Y.J."/>
            <person name="Wang X.X."/>
            <person name="Zeng Q.Y."/>
        </authorList>
    </citation>
    <scope>NUCLEOTIDE SEQUENCE [LARGE SCALE GENOMIC DNA]</scope>
    <source>
        <strain evidence="2">cv. PAL-ZL1</strain>
    </source>
</reference>
<evidence type="ECO:0000313" key="2">
    <source>
        <dbReference type="Proteomes" id="UP000309997"/>
    </source>
</evidence>
<feature type="non-terminal residue" evidence="1">
    <location>
        <position position="1"/>
    </location>
</feature>
<protein>
    <submittedName>
        <fullName evidence="1">Uncharacterized protein</fullName>
    </submittedName>
</protein>